<dbReference type="AlphaFoldDB" id="A0A291LVZ6"/>
<name>A0A291LVZ6_9RHOB</name>
<feature type="compositionally biased region" description="Basic and acidic residues" evidence="1">
    <location>
        <begin position="143"/>
        <end position="154"/>
    </location>
</feature>
<feature type="compositionally biased region" description="Acidic residues" evidence="1">
    <location>
        <begin position="167"/>
        <end position="176"/>
    </location>
</feature>
<gene>
    <name evidence="2" type="ORF">CBW24_01995</name>
</gene>
<organism evidence="2 3">
    <name type="scientific">Pacificitalea manganoxidans</name>
    <dbReference type="NCBI Taxonomy" id="1411902"/>
    <lineage>
        <taxon>Bacteria</taxon>
        <taxon>Pseudomonadati</taxon>
        <taxon>Pseudomonadota</taxon>
        <taxon>Alphaproteobacteria</taxon>
        <taxon>Rhodobacterales</taxon>
        <taxon>Paracoccaceae</taxon>
        <taxon>Pacificitalea</taxon>
    </lineage>
</organism>
<dbReference type="EMBL" id="CP021404">
    <property type="protein sequence ID" value="ATI40893.1"/>
    <property type="molecule type" value="Genomic_DNA"/>
</dbReference>
<sequence length="176" mass="19697">MMAESVQYVKDVAEFLRVAGEKDANSERGQRLISYADVVDSAAAEISRLRSLTSALPPDLGDIHDLPQELIDELSAAKTDELEDQLVTVINSYGGEASLDQILVGLYRKFKAMQKRRFIQNKLYRMEAVWSVDGKKGFYTTQKPEDPQDSEGYRASEGYSSQSGYGEPDDETQIPF</sequence>
<keyword evidence="3" id="KW-1185">Reference proteome</keyword>
<proteinExistence type="predicted"/>
<dbReference type="RefSeq" id="WP_097372508.1">
    <property type="nucleotide sequence ID" value="NZ_CP021404.1"/>
</dbReference>
<accession>A0A291LVZ6</accession>
<dbReference type="KEGG" id="cmag:CBW24_01995"/>
<feature type="compositionally biased region" description="Low complexity" evidence="1">
    <location>
        <begin position="156"/>
        <end position="166"/>
    </location>
</feature>
<dbReference type="Proteomes" id="UP000219050">
    <property type="component" value="Chromosome"/>
</dbReference>
<evidence type="ECO:0000256" key="1">
    <source>
        <dbReference type="SAM" id="MobiDB-lite"/>
    </source>
</evidence>
<evidence type="ECO:0000313" key="2">
    <source>
        <dbReference type="EMBL" id="ATI40893.1"/>
    </source>
</evidence>
<evidence type="ECO:0000313" key="3">
    <source>
        <dbReference type="Proteomes" id="UP000219050"/>
    </source>
</evidence>
<dbReference type="OrthoDB" id="7860401at2"/>
<reference evidence="2 3" key="1">
    <citation type="submission" date="2017-05" db="EMBL/GenBank/DDBJ databases">
        <title>Comparative genomic and metabolic analysis of manganese-oxidizing mechanisms in Celeribater manganoxidans DY25T: its adaption to the environment of polymetallic nodule.</title>
        <authorList>
            <person name="Wang X."/>
        </authorList>
    </citation>
    <scope>NUCLEOTIDE SEQUENCE [LARGE SCALE GENOMIC DNA]</scope>
    <source>
        <strain evidence="2 3">DY25</strain>
    </source>
</reference>
<feature type="region of interest" description="Disordered" evidence="1">
    <location>
        <begin position="137"/>
        <end position="176"/>
    </location>
</feature>
<protein>
    <submittedName>
        <fullName evidence="2">Uncharacterized protein</fullName>
    </submittedName>
</protein>